<dbReference type="Proteomes" id="UP000182465">
    <property type="component" value="Unassembled WGS sequence"/>
</dbReference>
<comment type="caution">
    <text evidence="7">The sequence shown here is derived from an EMBL/GenBank/DDBJ whole genome shotgun (WGS) entry which is preliminary data.</text>
</comment>
<gene>
    <name evidence="7" type="ORF">AUJ29_01870</name>
</gene>
<dbReference type="AlphaFoldDB" id="A0A1J4TXV0"/>
<evidence type="ECO:0000256" key="5">
    <source>
        <dbReference type="SAM" id="Phobius"/>
    </source>
</evidence>
<feature type="transmembrane region" description="Helical" evidence="5">
    <location>
        <begin position="367"/>
        <end position="388"/>
    </location>
</feature>
<keyword evidence="2 5" id="KW-0812">Transmembrane</keyword>
<dbReference type="Pfam" id="PF04932">
    <property type="entry name" value="Wzy_C"/>
    <property type="match status" value="1"/>
</dbReference>
<feature type="transmembrane region" description="Helical" evidence="5">
    <location>
        <begin position="50"/>
        <end position="69"/>
    </location>
</feature>
<feature type="transmembrane region" description="Helical" evidence="5">
    <location>
        <begin position="280"/>
        <end position="300"/>
    </location>
</feature>
<feature type="transmembrane region" description="Helical" evidence="5">
    <location>
        <begin position="400"/>
        <end position="420"/>
    </location>
</feature>
<feature type="transmembrane region" description="Helical" evidence="5">
    <location>
        <begin position="85"/>
        <end position="106"/>
    </location>
</feature>
<name>A0A1J4TXV0_9BACT</name>
<feature type="transmembrane region" description="Helical" evidence="5">
    <location>
        <begin position="426"/>
        <end position="444"/>
    </location>
</feature>
<dbReference type="PANTHER" id="PTHR37422">
    <property type="entry name" value="TEICHURONIC ACID BIOSYNTHESIS PROTEIN TUAE"/>
    <property type="match status" value="1"/>
</dbReference>
<feature type="transmembrane region" description="Helical" evidence="5">
    <location>
        <begin position="204"/>
        <end position="221"/>
    </location>
</feature>
<comment type="subcellular location">
    <subcellularLocation>
        <location evidence="1">Membrane</location>
        <topology evidence="1">Multi-pass membrane protein</topology>
    </subcellularLocation>
</comment>
<dbReference type="GO" id="GO:0016020">
    <property type="term" value="C:membrane"/>
    <property type="evidence" value="ECO:0007669"/>
    <property type="project" value="UniProtKB-SubCell"/>
</dbReference>
<reference evidence="7 8" key="1">
    <citation type="journal article" date="2016" name="Environ. Microbiol.">
        <title>Genomic resolution of a cold subsurface aquifer community provides metabolic insights for novel microbes adapted to high CO concentrations.</title>
        <authorList>
            <person name="Probst A.J."/>
            <person name="Castelle C.J."/>
            <person name="Singh A."/>
            <person name="Brown C.T."/>
            <person name="Anantharaman K."/>
            <person name="Sharon I."/>
            <person name="Hug L.A."/>
            <person name="Burstein D."/>
            <person name="Emerson J.B."/>
            <person name="Thomas B.C."/>
            <person name="Banfield J.F."/>
        </authorList>
    </citation>
    <scope>NUCLEOTIDE SEQUENCE [LARGE SCALE GENOMIC DNA]</scope>
    <source>
        <strain evidence="7">CG1_02_38_13</strain>
    </source>
</reference>
<feature type="transmembrane region" description="Helical" evidence="5">
    <location>
        <begin position="112"/>
        <end position="130"/>
    </location>
</feature>
<feature type="transmembrane region" description="Helical" evidence="5">
    <location>
        <begin position="251"/>
        <end position="268"/>
    </location>
</feature>
<feature type="transmembrane region" description="Helical" evidence="5">
    <location>
        <begin position="12"/>
        <end position="30"/>
    </location>
</feature>
<dbReference type="PANTHER" id="PTHR37422:SF13">
    <property type="entry name" value="LIPOPOLYSACCHARIDE BIOSYNTHESIS PROTEIN PA4999-RELATED"/>
    <property type="match status" value="1"/>
</dbReference>
<proteinExistence type="predicted"/>
<sequence length="479" mass="55072">MNNKISKKDKFFSKILEYMLYLFVFVLPWQTRWIFKDYRVGENFFEFGRMGLYAFDLIILAMLLIFLLAKSIRVKFTNIISKAEGIGLSIFIILLAVMAYSAWFFAIDSEIAHYWLTRFVVAFLLLLLILKINFSQIKLIVAFVTSACLQALLGIWQVIHNEVMANKWLGMAWHQADALAGESVIAYGDERLLRAYGSLPHPNILAGFLVVVFAMLIYLILKTEKSWQRWFLFSSFSLILSGIFLTFSRSAWLATLGVIIFLFAVFAHKSTYDTRRLAKALGAWAIILVTILSLLFLAPLKTRILGDGRLEEISFTERSASMRNAYYIALNHTPRGVGLGNYVQEVRRLDRDSLPISLYQPVHNVYFLAWAELGLVGGISMLLLLLYFCARMVAAKEDQFTGYPLPLLISGSAMGVVFFLMFFDHYFWTTAFGIYLWFFVMGFFMRNIGINKDEVLPKEQLLYKKISCLHDENSSRRDS</sequence>
<evidence type="ECO:0000256" key="3">
    <source>
        <dbReference type="ARBA" id="ARBA00022989"/>
    </source>
</evidence>
<protein>
    <recommendedName>
        <fullName evidence="6">O-antigen ligase-related domain-containing protein</fullName>
    </recommendedName>
</protein>
<evidence type="ECO:0000313" key="7">
    <source>
        <dbReference type="EMBL" id="OIO17164.1"/>
    </source>
</evidence>
<feature type="domain" description="O-antigen ligase-related" evidence="6">
    <location>
        <begin position="236"/>
        <end position="380"/>
    </location>
</feature>
<evidence type="ECO:0000256" key="4">
    <source>
        <dbReference type="ARBA" id="ARBA00023136"/>
    </source>
</evidence>
<feature type="transmembrane region" description="Helical" evidence="5">
    <location>
        <begin position="228"/>
        <end position="245"/>
    </location>
</feature>
<evidence type="ECO:0000256" key="1">
    <source>
        <dbReference type="ARBA" id="ARBA00004141"/>
    </source>
</evidence>
<dbReference type="InterPro" id="IPR051533">
    <property type="entry name" value="WaaL-like"/>
</dbReference>
<evidence type="ECO:0000256" key="2">
    <source>
        <dbReference type="ARBA" id="ARBA00022692"/>
    </source>
</evidence>
<dbReference type="EMBL" id="MNVB01000040">
    <property type="protein sequence ID" value="OIO17164.1"/>
    <property type="molecule type" value="Genomic_DNA"/>
</dbReference>
<accession>A0A1J4TXV0</accession>
<feature type="transmembrane region" description="Helical" evidence="5">
    <location>
        <begin position="137"/>
        <end position="159"/>
    </location>
</feature>
<keyword evidence="3 5" id="KW-1133">Transmembrane helix</keyword>
<organism evidence="7 8">
    <name type="scientific">Candidatus Kuenenbacteria bacterium CG1_02_38_13</name>
    <dbReference type="NCBI Taxonomy" id="1805235"/>
    <lineage>
        <taxon>Bacteria</taxon>
        <taxon>Candidatus Kueneniibacteriota</taxon>
    </lineage>
</organism>
<evidence type="ECO:0000313" key="8">
    <source>
        <dbReference type="Proteomes" id="UP000182465"/>
    </source>
</evidence>
<keyword evidence="4 5" id="KW-0472">Membrane</keyword>
<dbReference type="InterPro" id="IPR007016">
    <property type="entry name" value="O-antigen_ligase-rel_domated"/>
</dbReference>
<evidence type="ECO:0000259" key="6">
    <source>
        <dbReference type="Pfam" id="PF04932"/>
    </source>
</evidence>